<reference evidence="4 5" key="1">
    <citation type="submission" date="2019-09" db="EMBL/GenBank/DDBJ databases">
        <title>Draft genome of the ectomycorrhizal ascomycete Sphaerosporella brunnea.</title>
        <authorList>
            <consortium name="DOE Joint Genome Institute"/>
            <person name="Benucci G.M."/>
            <person name="Marozzi G."/>
            <person name="Antonielli L."/>
            <person name="Sanchez S."/>
            <person name="Marco P."/>
            <person name="Wang X."/>
            <person name="Falini L.B."/>
            <person name="Barry K."/>
            <person name="Haridas S."/>
            <person name="Lipzen A."/>
            <person name="Labutti K."/>
            <person name="Grigoriev I.V."/>
            <person name="Murat C."/>
            <person name="Martin F."/>
            <person name="Albertini E."/>
            <person name="Donnini D."/>
            <person name="Bonito G."/>
        </authorList>
    </citation>
    <scope>NUCLEOTIDE SEQUENCE [LARGE SCALE GENOMIC DNA]</scope>
    <source>
        <strain evidence="4 5">Sb_GMNB300</strain>
    </source>
</reference>
<evidence type="ECO:0000259" key="3">
    <source>
        <dbReference type="PROSITE" id="PS50157"/>
    </source>
</evidence>
<evidence type="ECO:0000313" key="5">
    <source>
        <dbReference type="Proteomes" id="UP000326924"/>
    </source>
</evidence>
<evidence type="ECO:0000313" key="4">
    <source>
        <dbReference type="EMBL" id="KAA8909973.1"/>
    </source>
</evidence>
<dbReference type="PANTHER" id="PTHR47251">
    <property type="entry name" value="FINGER DOMAIN PROTEIN, PUTATIVE (AFU_ORTHOLOGUE AFUA_3G04180)-RELATED"/>
    <property type="match status" value="1"/>
</dbReference>
<dbReference type="OrthoDB" id="4822at2759"/>
<dbReference type="SUPFAM" id="SSF57667">
    <property type="entry name" value="beta-beta-alpha zinc fingers"/>
    <property type="match status" value="1"/>
</dbReference>
<name>A0A5J5F2I9_9PEZI</name>
<dbReference type="PROSITE" id="PS50157">
    <property type="entry name" value="ZINC_FINGER_C2H2_2"/>
    <property type="match status" value="1"/>
</dbReference>
<dbReference type="EMBL" id="VXIS01000052">
    <property type="protein sequence ID" value="KAA8909973.1"/>
    <property type="molecule type" value="Genomic_DNA"/>
</dbReference>
<keyword evidence="1" id="KW-0862">Zinc</keyword>
<proteinExistence type="predicted"/>
<feature type="compositionally biased region" description="Basic and acidic residues" evidence="2">
    <location>
        <begin position="182"/>
        <end position="203"/>
    </location>
</feature>
<comment type="caution">
    <text evidence="4">The sequence shown here is derived from an EMBL/GenBank/DDBJ whole genome shotgun (WGS) entry which is preliminary data.</text>
</comment>
<dbReference type="InterPro" id="IPR036236">
    <property type="entry name" value="Znf_C2H2_sf"/>
</dbReference>
<dbReference type="AlphaFoldDB" id="A0A5J5F2I9"/>
<protein>
    <recommendedName>
        <fullName evidence="3">C2H2-type domain-containing protein</fullName>
    </recommendedName>
</protein>
<gene>
    <name evidence="4" type="ORF">FN846DRAFT_940969</name>
</gene>
<dbReference type="PANTHER" id="PTHR47251:SF1">
    <property type="entry name" value="FINGER DOMAIN PROTEIN, PUTATIVE (AFU_ORTHOLOGUE AFUA_3G04180)-RELATED"/>
    <property type="match status" value="1"/>
</dbReference>
<organism evidence="4 5">
    <name type="scientific">Sphaerosporella brunnea</name>
    <dbReference type="NCBI Taxonomy" id="1250544"/>
    <lineage>
        <taxon>Eukaryota</taxon>
        <taxon>Fungi</taxon>
        <taxon>Dikarya</taxon>
        <taxon>Ascomycota</taxon>
        <taxon>Pezizomycotina</taxon>
        <taxon>Pezizomycetes</taxon>
        <taxon>Pezizales</taxon>
        <taxon>Pyronemataceae</taxon>
        <taxon>Sphaerosporella</taxon>
    </lineage>
</organism>
<accession>A0A5J5F2I9</accession>
<keyword evidence="1" id="KW-0863">Zinc-finger</keyword>
<sequence length="222" mass="24524">MNVRNPTVTRSPQPYINKRGAFCVTWCALRVIAREKLSLLHFANLHRNNHHHPSPGFDKRLAIPQPHATAMYRAALPPPLTASAREARFAFYCTLCSKGYSRVHEFEAHENSYDHQHKKRFLEMKALQKKPMSTPSRSEGAASGIKPISLPAAESGGVKKKKGGFKSAFGTGAVRVEGAGGGEDKKKEAEVKKNEDDGRRVESDTEDEDGEERYDPAAPTGI</sequence>
<evidence type="ECO:0000256" key="1">
    <source>
        <dbReference type="PROSITE-ProRule" id="PRU00042"/>
    </source>
</evidence>
<feature type="region of interest" description="Disordered" evidence="2">
    <location>
        <begin position="128"/>
        <end position="222"/>
    </location>
</feature>
<feature type="domain" description="C2H2-type" evidence="3">
    <location>
        <begin position="91"/>
        <end position="120"/>
    </location>
</feature>
<dbReference type="InterPro" id="IPR013087">
    <property type="entry name" value="Znf_C2H2_type"/>
</dbReference>
<dbReference type="PROSITE" id="PS00028">
    <property type="entry name" value="ZINC_FINGER_C2H2_1"/>
    <property type="match status" value="1"/>
</dbReference>
<dbReference type="InParanoid" id="A0A5J5F2I9"/>
<feature type="compositionally biased region" description="Low complexity" evidence="2">
    <location>
        <begin position="165"/>
        <end position="177"/>
    </location>
</feature>
<dbReference type="GO" id="GO:0008270">
    <property type="term" value="F:zinc ion binding"/>
    <property type="evidence" value="ECO:0007669"/>
    <property type="project" value="UniProtKB-KW"/>
</dbReference>
<dbReference type="Proteomes" id="UP000326924">
    <property type="component" value="Unassembled WGS sequence"/>
</dbReference>
<keyword evidence="1" id="KW-0479">Metal-binding</keyword>
<keyword evidence="5" id="KW-1185">Reference proteome</keyword>
<evidence type="ECO:0000256" key="2">
    <source>
        <dbReference type="SAM" id="MobiDB-lite"/>
    </source>
</evidence>